<reference evidence="1" key="1">
    <citation type="submission" date="2020-01" db="EMBL/GenBank/DDBJ databases">
        <authorList>
            <consortium name="DOE Joint Genome Institute"/>
            <person name="Haridas S."/>
            <person name="Albert R."/>
            <person name="Binder M."/>
            <person name="Bloem J."/>
            <person name="Labutti K."/>
            <person name="Salamov A."/>
            <person name="Andreopoulos B."/>
            <person name="Baker S.E."/>
            <person name="Barry K."/>
            <person name="Bills G."/>
            <person name="Bluhm B.H."/>
            <person name="Cannon C."/>
            <person name="Castanera R."/>
            <person name="Culley D.E."/>
            <person name="Daum C."/>
            <person name="Ezra D."/>
            <person name="Gonzalez J.B."/>
            <person name="Henrissat B."/>
            <person name="Kuo A."/>
            <person name="Liang C."/>
            <person name="Lipzen A."/>
            <person name="Lutzoni F."/>
            <person name="Magnuson J."/>
            <person name="Mondo S."/>
            <person name="Nolan M."/>
            <person name="Ohm R."/>
            <person name="Pangilinan J."/>
            <person name="Park H.-J."/>
            <person name="Ramirez L."/>
            <person name="Alfaro M."/>
            <person name="Sun H."/>
            <person name="Tritt A."/>
            <person name="Yoshinaga Y."/>
            <person name="Zwiers L.-H."/>
            <person name="Turgeon B.G."/>
            <person name="Goodwin S.B."/>
            <person name="Spatafora J.W."/>
            <person name="Crous P.W."/>
            <person name="Grigoriev I.V."/>
        </authorList>
    </citation>
    <scope>NUCLEOTIDE SEQUENCE</scope>
    <source>
        <strain evidence="1">P77</strain>
    </source>
</reference>
<dbReference type="OrthoDB" id="2363873at2759"/>
<gene>
    <name evidence="1" type="ORF">BDW02DRAFT_223615</name>
</gene>
<evidence type="ECO:0000313" key="2">
    <source>
        <dbReference type="Proteomes" id="UP000800040"/>
    </source>
</evidence>
<dbReference type="Pfam" id="PF03403">
    <property type="entry name" value="PAF-AH_p_II"/>
    <property type="match status" value="1"/>
</dbReference>
<dbReference type="AlphaFoldDB" id="A0A6A5K2V1"/>
<dbReference type="InterPro" id="IPR029058">
    <property type="entry name" value="AB_hydrolase_fold"/>
</dbReference>
<evidence type="ECO:0000313" key="1">
    <source>
        <dbReference type="EMBL" id="KAF1828552.1"/>
    </source>
</evidence>
<name>A0A6A5K2V1_9PLEO</name>
<dbReference type="Gene3D" id="3.40.50.1820">
    <property type="entry name" value="alpha/beta hydrolase"/>
    <property type="match status" value="1"/>
</dbReference>
<proteinExistence type="predicted"/>
<keyword evidence="2" id="KW-1185">Reference proteome</keyword>
<protein>
    <submittedName>
        <fullName evidence="1">Uncharacterized protein</fullName>
    </submittedName>
</protein>
<dbReference type="SUPFAM" id="SSF53474">
    <property type="entry name" value="alpha/beta-Hydrolases"/>
    <property type="match status" value="1"/>
</dbReference>
<sequence length="156" mass="16735">MLGHSLGGASAILTAAQDPRIRCAIIWDGPFLGSLPLSGLSQPALHVTTERNEDNSSLRGLWPKFKGPKLWIKVADLLHEGMLDIPTLLQAVGQDPGVFADLLGTIAPAKTVRILTAYAVEWINGTFAGEVGGPLLQGQQPDIFPEVTTVRKDNFQ</sequence>
<organism evidence="1 2">
    <name type="scientific">Decorospora gaudefroyi</name>
    <dbReference type="NCBI Taxonomy" id="184978"/>
    <lineage>
        <taxon>Eukaryota</taxon>
        <taxon>Fungi</taxon>
        <taxon>Dikarya</taxon>
        <taxon>Ascomycota</taxon>
        <taxon>Pezizomycotina</taxon>
        <taxon>Dothideomycetes</taxon>
        <taxon>Pleosporomycetidae</taxon>
        <taxon>Pleosporales</taxon>
        <taxon>Pleosporineae</taxon>
        <taxon>Pleosporaceae</taxon>
        <taxon>Decorospora</taxon>
    </lineage>
</organism>
<dbReference type="Proteomes" id="UP000800040">
    <property type="component" value="Unassembled WGS sequence"/>
</dbReference>
<dbReference type="EMBL" id="ML975531">
    <property type="protein sequence ID" value="KAF1828552.1"/>
    <property type="molecule type" value="Genomic_DNA"/>
</dbReference>
<accession>A0A6A5K2V1</accession>